<sequence>MSVNYIASVTDLYPCVFRRLTPCLFYPCFLFLRLTSYQESGGSSGRAIGYQVRDTRFGSQSGPSQLFIAPLCPPSTKWVARSLKTHPAKVKAARKAMANYLIMLYAKNNQDPTPGSPMLGLSVGLAFTSFQDLINFGMI</sequence>
<keyword evidence="2" id="KW-1185">Reference proteome</keyword>
<protein>
    <submittedName>
        <fullName evidence="1">Uncharacterized protein</fullName>
    </submittedName>
</protein>
<reference evidence="1 2" key="1">
    <citation type="journal article" date="2021" name="Elife">
        <title>Chloroplast acquisition without the gene transfer in kleptoplastic sea slugs, Plakobranchus ocellatus.</title>
        <authorList>
            <person name="Maeda T."/>
            <person name="Takahashi S."/>
            <person name="Yoshida T."/>
            <person name="Shimamura S."/>
            <person name="Takaki Y."/>
            <person name="Nagai Y."/>
            <person name="Toyoda A."/>
            <person name="Suzuki Y."/>
            <person name="Arimoto A."/>
            <person name="Ishii H."/>
            <person name="Satoh N."/>
            <person name="Nishiyama T."/>
            <person name="Hasebe M."/>
            <person name="Maruyama T."/>
            <person name="Minagawa J."/>
            <person name="Obokata J."/>
            <person name="Shigenobu S."/>
        </authorList>
    </citation>
    <scope>NUCLEOTIDE SEQUENCE [LARGE SCALE GENOMIC DNA]</scope>
</reference>
<name>A0AAV4BIS8_9GAST</name>
<evidence type="ECO:0000313" key="1">
    <source>
        <dbReference type="EMBL" id="GFO19083.1"/>
    </source>
</evidence>
<accession>A0AAV4BIS8</accession>
<organism evidence="1 2">
    <name type="scientific">Plakobranchus ocellatus</name>
    <dbReference type="NCBI Taxonomy" id="259542"/>
    <lineage>
        <taxon>Eukaryota</taxon>
        <taxon>Metazoa</taxon>
        <taxon>Spiralia</taxon>
        <taxon>Lophotrochozoa</taxon>
        <taxon>Mollusca</taxon>
        <taxon>Gastropoda</taxon>
        <taxon>Heterobranchia</taxon>
        <taxon>Euthyneura</taxon>
        <taxon>Panpulmonata</taxon>
        <taxon>Sacoglossa</taxon>
        <taxon>Placobranchoidea</taxon>
        <taxon>Plakobranchidae</taxon>
        <taxon>Plakobranchus</taxon>
    </lineage>
</organism>
<evidence type="ECO:0000313" key="2">
    <source>
        <dbReference type="Proteomes" id="UP000735302"/>
    </source>
</evidence>
<dbReference type="Proteomes" id="UP000735302">
    <property type="component" value="Unassembled WGS sequence"/>
</dbReference>
<gene>
    <name evidence="1" type="ORF">PoB_004558800</name>
</gene>
<dbReference type="AlphaFoldDB" id="A0AAV4BIS8"/>
<dbReference type="EMBL" id="BLXT01005012">
    <property type="protein sequence ID" value="GFO19083.1"/>
    <property type="molecule type" value="Genomic_DNA"/>
</dbReference>
<proteinExistence type="predicted"/>
<comment type="caution">
    <text evidence="1">The sequence shown here is derived from an EMBL/GenBank/DDBJ whole genome shotgun (WGS) entry which is preliminary data.</text>
</comment>